<evidence type="ECO:0000313" key="2">
    <source>
        <dbReference type="EMBL" id="RDK46281.1"/>
    </source>
</evidence>
<keyword evidence="1" id="KW-1133">Transmembrane helix</keyword>
<evidence type="ECO:0000313" key="3">
    <source>
        <dbReference type="Proteomes" id="UP000254937"/>
    </source>
</evidence>
<gene>
    <name evidence="2" type="ORF">M752DRAFT_100169</name>
</gene>
<keyword evidence="3" id="KW-1185">Reference proteome</keyword>
<evidence type="ECO:0000256" key="1">
    <source>
        <dbReference type="SAM" id="Phobius"/>
    </source>
</evidence>
<accession>A0A370PVR4</accession>
<keyword evidence="1" id="KW-0472">Membrane</keyword>
<dbReference type="EMBL" id="KZ851846">
    <property type="protein sequence ID" value="RDK46281.1"/>
    <property type="molecule type" value="Genomic_DNA"/>
</dbReference>
<proteinExistence type="predicted"/>
<dbReference type="Proteomes" id="UP000254937">
    <property type="component" value="Unassembled WGS sequence"/>
</dbReference>
<feature type="transmembrane region" description="Helical" evidence="1">
    <location>
        <begin position="124"/>
        <end position="143"/>
    </location>
</feature>
<organism evidence="2 3">
    <name type="scientific">Aspergillus phoenicis ATCC 13157</name>
    <dbReference type="NCBI Taxonomy" id="1353007"/>
    <lineage>
        <taxon>Eukaryota</taxon>
        <taxon>Fungi</taxon>
        <taxon>Dikarya</taxon>
        <taxon>Ascomycota</taxon>
        <taxon>Pezizomycotina</taxon>
        <taxon>Eurotiomycetes</taxon>
        <taxon>Eurotiomycetidae</taxon>
        <taxon>Eurotiales</taxon>
        <taxon>Aspergillaceae</taxon>
        <taxon>Aspergillus</taxon>
    </lineage>
</organism>
<reference evidence="2 3" key="1">
    <citation type="submission" date="2018-07" db="EMBL/GenBank/DDBJ databases">
        <title>Section-level genome sequencing of Aspergillus section Nigri to investigate inter- and intra-species variation.</title>
        <authorList>
            <consortium name="DOE Joint Genome Institute"/>
            <person name="Vesth T.C."/>
            <person name="Nybo J.L."/>
            <person name="Theobald S."/>
            <person name="Frisvad J.C."/>
            <person name="Larsen T.O."/>
            <person name="Nielsen K.F."/>
            <person name="Hoof J.B."/>
            <person name="Brandl J."/>
            <person name="Salamov A."/>
            <person name="Riley R."/>
            <person name="Gladden J.M."/>
            <person name="Phatale P."/>
            <person name="Nielsen M.T."/>
            <person name="Lyhne E.K."/>
            <person name="Kogle M.E."/>
            <person name="Strasser K."/>
            <person name="McDonnell E."/>
            <person name="Barry K."/>
            <person name="Clum A."/>
            <person name="Chen C."/>
            <person name="Nolan M."/>
            <person name="Sandor L."/>
            <person name="Kuo A."/>
            <person name="Lipzen A."/>
            <person name="Hainaut M."/>
            <person name="Drula E."/>
            <person name="Tsang A."/>
            <person name="Magnuson J.K."/>
            <person name="Henrissat B."/>
            <person name="Wiebenga A."/>
            <person name="Simmons B.A."/>
            <person name="Makela M.R."/>
            <person name="De vries R.P."/>
            <person name="Grigoriev I.V."/>
            <person name="Mortensen U.H."/>
            <person name="Baker S.E."/>
            <person name="Andersen M.R."/>
        </authorList>
    </citation>
    <scope>NUCLEOTIDE SEQUENCE [LARGE SCALE GENOMIC DNA]</scope>
    <source>
        <strain evidence="2 3">ATCC 13157</strain>
    </source>
</reference>
<dbReference type="AlphaFoldDB" id="A0A370PVR4"/>
<protein>
    <submittedName>
        <fullName evidence="2">Uncharacterized protein</fullName>
    </submittedName>
</protein>
<keyword evidence="1" id="KW-0812">Transmembrane</keyword>
<sequence length="152" mass="17515">MLPSRLIIVVSWSSLSMPFWRRILIDRLASTPVATSALPHGDPCHLTPSDKSNHFKTLWTDSPRTTFTACSLLSFFSFLLLWLFVLLKHLRGTDLLVSSSARPHFSPCATSTLYFLAELRKPRVLCLDFCSFICFYHFHIYLIDLFEFILLV</sequence>
<feature type="transmembrane region" description="Helical" evidence="1">
    <location>
        <begin position="66"/>
        <end position="87"/>
    </location>
</feature>
<name>A0A370PVR4_ASPPH</name>